<feature type="transmembrane region" description="Helical" evidence="2">
    <location>
        <begin position="110"/>
        <end position="126"/>
    </location>
</feature>
<organism evidence="3 4">
    <name type="scientific">Dreissena polymorpha</name>
    <name type="common">Zebra mussel</name>
    <name type="synonym">Mytilus polymorpha</name>
    <dbReference type="NCBI Taxonomy" id="45954"/>
    <lineage>
        <taxon>Eukaryota</taxon>
        <taxon>Metazoa</taxon>
        <taxon>Spiralia</taxon>
        <taxon>Lophotrochozoa</taxon>
        <taxon>Mollusca</taxon>
        <taxon>Bivalvia</taxon>
        <taxon>Autobranchia</taxon>
        <taxon>Heteroconchia</taxon>
        <taxon>Euheterodonta</taxon>
        <taxon>Imparidentia</taxon>
        <taxon>Neoheterodontei</taxon>
        <taxon>Myida</taxon>
        <taxon>Dreissenoidea</taxon>
        <taxon>Dreissenidae</taxon>
        <taxon>Dreissena</taxon>
    </lineage>
</organism>
<reference evidence="3" key="2">
    <citation type="submission" date="2020-11" db="EMBL/GenBank/DDBJ databases">
        <authorList>
            <person name="McCartney M.A."/>
            <person name="Auch B."/>
            <person name="Kono T."/>
            <person name="Mallez S."/>
            <person name="Becker A."/>
            <person name="Gohl D.M."/>
            <person name="Silverstein K.A.T."/>
            <person name="Koren S."/>
            <person name="Bechman K.B."/>
            <person name="Herman A."/>
            <person name="Abrahante J.E."/>
            <person name="Garbe J."/>
        </authorList>
    </citation>
    <scope>NUCLEOTIDE SEQUENCE</scope>
    <source>
        <strain evidence="3">Duluth1</strain>
        <tissue evidence="3">Whole animal</tissue>
    </source>
</reference>
<dbReference type="EMBL" id="JAIWYP010000003">
    <property type="protein sequence ID" value="KAH3857816.1"/>
    <property type="molecule type" value="Genomic_DNA"/>
</dbReference>
<accession>A0A9D4LJ85</accession>
<feature type="region of interest" description="Disordered" evidence="1">
    <location>
        <begin position="33"/>
        <end position="55"/>
    </location>
</feature>
<dbReference type="AlphaFoldDB" id="A0A9D4LJ85"/>
<reference evidence="3" key="1">
    <citation type="journal article" date="2019" name="bioRxiv">
        <title>The Genome of the Zebra Mussel, Dreissena polymorpha: A Resource for Invasive Species Research.</title>
        <authorList>
            <person name="McCartney M.A."/>
            <person name="Auch B."/>
            <person name="Kono T."/>
            <person name="Mallez S."/>
            <person name="Zhang Y."/>
            <person name="Obille A."/>
            <person name="Becker A."/>
            <person name="Abrahante J.E."/>
            <person name="Garbe J."/>
            <person name="Badalamenti J.P."/>
            <person name="Herman A."/>
            <person name="Mangelson H."/>
            <person name="Liachko I."/>
            <person name="Sullivan S."/>
            <person name="Sone E.D."/>
            <person name="Koren S."/>
            <person name="Silverstein K.A.T."/>
            <person name="Beckman K.B."/>
            <person name="Gohl D.M."/>
        </authorList>
    </citation>
    <scope>NUCLEOTIDE SEQUENCE</scope>
    <source>
        <strain evidence="3">Duluth1</strain>
        <tissue evidence="3">Whole animal</tissue>
    </source>
</reference>
<evidence type="ECO:0000256" key="2">
    <source>
        <dbReference type="SAM" id="Phobius"/>
    </source>
</evidence>
<keyword evidence="2" id="KW-0472">Membrane</keyword>
<gene>
    <name evidence="3" type="ORF">DPMN_100431</name>
</gene>
<dbReference type="Proteomes" id="UP000828390">
    <property type="component" value="Unassembled WGS sequence"/>
</dbReference>
<name>A0A9D4LJ85_DREPO</name>
<keyword evidence="4" id="KW-1185">Reference proteome</keyword>
<sequence>MRKRTAFLCTDGYAEEDVLEPTPKKTFMDKFLASRSPGKDTNASKPEPAKKVETAKKLTEAKPTVSVSAFFGEASIHRVERKVVPAKKVLLTITGILFESFGLKKLKTKLFVLGVFAYLVTCFFKIKSLV</sequence>
<evidence type="ECO:0000256" key="1">
    <source>
        <dbReference type="SAM" id="MobiDB-lite"/>
    </source>
</evidence>
<keyword evidence="2" id="KW-1133">Transmembrane helix</keyword>
<protein>
    <submittedName>
        <fullName evidence="3">Uncharacterized protein</fullName>
    </submittedName>
</protein>
<proteinExistence type="predicted"/>
<keyword evidence="2" id="KW-0812">Transmembrane</keyword>
<evidence type="ECO:0000313" key="3">
    <source>
        <dbReference type="EMBL" id="KAH3857816.1"/>
    </source>
</evidence>
<evidence type="ECO:0000313" key="4">
    <source>
        <dbReference type="Proteomes" id="UP000828390"/>
    </source>
</evidence>
<comment type="caution">
    <text evidence="3">The sequence shown here is derived from an EMBL/GenBank/DDBJ whole genome shotgun (WGS) entry which is preliminary data.</text>
</comment>